<evidence type="ECO:0000259" key="2">
    <source>
        <dbReference type="Pfam" id="PF23324"/>
    </source>
</evidence>
<evidence type="ECO:0000313" key="3">
    <source>
        <dbReference type="EMBL" id="KAF6149761.1"/>
    </source>
</evidence>
<feature type="compositionally biased region" description="Pro residues" evidence="1">
    <location>
        <begin position="70"/>
        <end position="82"/>
    </location>
</feature>
<dbReference type="Proteomes" id="UP000541444">
    <property type="component" value="Unassembled WGS sequence"/>
</dbReference>
<comment type="caution">
    <text evidence="3">The sequence shown here is derived from an EMBL/GenBank/DDBJ whole genome shotgun (WGS) entry which is preliminary data.</text>
</comment>
<reference evidence="3 4" key="1">
    <citation type="journal article" date="2020" name="IScience">
        <title>Genome Sequencing of the Endangered Kingdonia uniflora (Circaeasteraceae, Ranunculales) Reveals Potential Mechanisms of Evolutionary Specialization.</title>
        <authorList>
            <person name="Sun Y."/>
            <person name="Deng T."/>
            <person name="Zhang A."/>
            <person name="Moore M.J."/>
            <person name="Landis J.B."/>
            <person name="Lin N."/>
            <person name="Zhang H."/>
            <person name="Zhang X."/>
            <person name="Huang J."/>
            <person name="Zhang X."/>
            <person name="Sun H."/>
            <person name="Wang H."/>
        </authorList>
    </citation>
    <scope>NUCLEOTIDE SEQUENCE [LARGE SCALE GENOMIC DNA]</scope>
    <source>
        <strain evidence="3">TB1705</strain>
        <tissue evidence="3">Leaf</tissue>
    </source>
</reference>
<protein>
    <recommendedName>
        <fullName evidence="2">DUF7086 domain-containing protein</fullName>
    </recommendedName>
</protein>
<evidence type="ECO:0000313" key="4">
    <source>
        <dbReference type="Proteomes" id="UP000541444"/>
    </source>
</evidence>
<feature type="compositionally biased region" description="Low complexity" evidence="1">
    <location>
        <begin position="22"/>
        <end position="33"/>
    </location>
</feature>
<feature type="domain" description="DUF7086" evidence="2">
    <location>
        <begin position="124"/>
        <end position="258"/>
    </location>
</feature>
<dbReference type="Pfam" id="PF23324">
    <property type="entry name" value="DUF7086"/>
    <property type="match status" value="1"/>
</dbReference>
<dbReference type="PANTHER" id="PTHR34272">
    <property type="entry name" value="EXPRESSED PROTEIN"/>
    <property type="match status" value="1"/>
</dbReference>
<name>A0A7J7M4D3_9MAGN</name>
<evidence type="ECO:0000256" key="1">
    <source>
        <dbReference type="SAM" id="MobiDB-lite"/>
    </source>
</evidence>
<feature type="region of interest" description="Disordered" evidence="1">
    <location>
        <begin position="1"/>
        <end position="87"/>
    </location>
</feature>
<gene>
    <name evidence="3" type="ORF">GIB67_017494</name>
</gene>
<dbReference type="PANTHER" id="PTHR34272:SF1">
    <property type="entry name" value="EXPRESSED PROTEIN"/>
    <property type="match status" value="1"/>
</dbReference>
<keyword evidence="4" id="KW-1185">Reference proteome</keyword>
<dbReference type="OrthoDB" id="1900495at2759"/>
<dbReference type="EMBL" id="JACGCM010001782">
    <property type="protein sequence ID" value="KAF6149761.1"/>
    <property type="molecule type" value="Genomic_DNA"/>
</dbReference>
<proteinExistence type="predicted"/>
<sequence length="268" mass="30438">MDRKRKRGNEDQHLQVPDDADLSLSLSPPSTSRLPPPAPPQQELIQPPQQQFHPGPQLHQPQQQIVFHPGPLPPPPHQPGPNVPRQAPVRRQRRNLRNADDGPQNIIPAPFPWATTNRATVHSLQYLLENDIRVISGEVRCKKCEEQTMLHLNLQQKFTEVAGYIVQHKSVMHDRAPKRWMAPDLPDCTSCGQANSLKPVFPPNKEDELNWLFLLLGQTLGLCTLEQLKYFCKHTSNHRTGAKNRVLYLAYLGLCKQLDPTGPFEYGN</sequence>
<organism evidence="3 4">
    <name type="scientific">Kingdonia uniflora</name>
    <dbReference type="NCBI Taxonomy" id="39325"/>
    <lineage>
        <taxon>Eukaryota</taxon>
        <taxon>Viridiplantae</taxon>
        <taxon>Streptophyta</taxon>
        <taxon>Embryophyta</taxon>
        <taxon>Tracheophyta</taxon>
        <taxon>Spermatophyta</taxon>
        <taxon>Magnoliopsida</taxon>
        <taxon>Ranunculales</taxon>
        <taxon>Circaeasteraceae</taxon>
        <taxon>Kingdonia</taxon>
    </lineage>
</organism>
<feature type="compositionally biased region" description="Basic and acidic residues" evidence="1">
    <location>
        <begin position="1"/>
        <end position="13"/>
    </location>
</feature>
<dbReference type="AlphaFoldDB" id="A0A7J7M4D3"/>
<accession>A0A7J7M4D3</accession>
<dbReference type="InterPro" id="IPR055513">
    <property type="entry name" value="DUF7086"/>
</dbReference>
<feature type="compositionally biased region" description="Low complexity" evidence="1">
    <location>
        <begin position="41"/>
        <end position="64"/>
    </location>
</feature>